<reference evidence="1 3" key="2">
    <citation type="submission" date="2018-11" db="EMBL/GenBank/DDBJ databases">
        <authorList>
            <consortium name="Pathogen Informatics"/>
        </authorList>
    </citation>
    <scope>NUCLEOTIDE SEQUENCE [LARGE SCALE GENOMIC DNA]</scope>
</reference>
<evidence type="ECO:0000313" key="2">
    <source>
        <dbReference type="Proteomes" id="UP000038040"/>
    </source>
</evidence>
<sequence>MLSVLPISKQTILALEMTRFDIVSRRNRIDMVLNLSSSSLFRFQNYPQAIVDFIQRENPPFEHMLKVLPLFYCKNTPKNMNSI</sequence>
<evidence type="ECO:0000313" key="4">
    <source>
        <dbReference type="WBParaSite" id="DME_0000306001-mRNA-1"/>
    </source>
</evidence>
<evidence type="ECO:0000313" key="1">
    <source>
        <dbReference type="EMBL" id="VDN57246.1"/>
    </source>
</evidence>
<dbReference type="EMBL" id="UYYG01001159">
    <property type="protein sequence ID" value="VDN57246.1"/>
    <property type="molecule type" value="Genomic_DNA"/>
</dbReference>
<name>A0A0N4U7T2_DRAME</name>
<accession>A0A0N4U7T2</accession>
<reference evidence="4" key="1">
    <citation type="submission" date="2017-02" db="UniProtKB">
        <authorList>
            <consortium name="WormBaseParasite"/>
        </authorList>
    </citation>
    <scope>IDENTIFICATION</scope>
</reference>
<gene>
    <name evidence="1" type="ORF">DME_LOCUS7219</name>
</gene>
<organism evidence="2 4">
    <name type="scientific">Dracunculus medinensis</name>
    <name type="common">Guinea worm</name>
    <dbReference type="NCBI Taxonomy" id="318479"/>
    <lineage>
        <taxon>Eukaryota</taxon>
        <taxon>Metazoa</taxon>
        <taxon>Ecdysozoa</taxon>
        <taxon>Nematoda</taxon>
        <taxon>Chromadorea</taxon>
        <taxon>Rhabditida</taxon>
        <taxon>Spirurina</taxon>
        <taxon>Dracunculoidea</taxon>
        <taxon>Dracunculidae</taxon>
        <taxon>Dracunculus</taxon>
    </lineage>
</organism>
<keyword evidence="3" id="KW-1185">Reference proteome</keyword>
<dbReference type="AlphaFoldDB" id="A0A0N4U7T2"/>
<evidence type="ECO:0000313" key="3">
    <source>
        <dbReference type="Proteomes" id="UP000274756"/>
    </source>
</evidence>
<proteinExistence type="predicted"/>
<dbReference type="WBParaSite" id="DME_0000306001-mRNA-1">
    <property type="protein sequence ID" value="DME_0000306001-mRNA-1"/>
    <property type="gene ID" value="DME_0000306001"/>
</dbReference>
<dbReference type="Proteomes" id="UP000038040">
    <property type="component" value="Unplaced"/>
</dbReference>
<protein>
    <submittedName>
        <fullName evidence="1 4">Uncharacterized protein</fullName>
    </submittedName>
</protein>
<dbReference type="Proteomes" id="UP000274756">
    <property type="component" value="Unassembled WGS sequence"/>
</dbReference>